<keyword evidence="5" id="KW-0812">Transmembrane</keyword>
<sequence>MDRSSQDIDLESLGSTDSAHHQPVPERTVSRTDTNTDEAALEEFEPSILERAVDSIWGKFSSSDGSDQVPHPDRGWRSWCIILSCHLIFMNTCGWVNSSGAFQMYYTENTSLPAGKISWIGSIGACFLFFFGALTSCLVYANTVRWIFGIGIILQFFGLVLTSGVLIGLGHGLIFCPALAVLSTDFATRRTLEIGFAACGSMVGGTMFSGIVRLLLLKLGYEWTLVAVSSVKLVTLILALILVKPKVKPCQSHPIIRFAMFKDIEYIVFVVASFCTMMGVYIAYYFLALYSRTAFNIPLSSEKSRQLLVIFNGTGIVGYFATFVTGHAYGIINVSTLVTLAASLFLYFWIAVQNYVGLYVWSAFYGIVAAAVQSLLSTGVLSFTGDQDRRAVRASMTFMIASIAALTGPPIADAIIELQGGYMGAQVFGGSVSLECSARSCLAVYQEGDYFYGRPTTVGPLQLAKRYNLYPSIRVPMHSPGHWPRCFYSMDCLLKKLLHSAVILECTFLVCIHRRPTSFSTILGNVF</sequence>
<accession>A0A7S8HWU3</accession>
<evidence type="ECO:0000256" key="5">
    <source>
        <dbReference type="SAM" id="Phobius"/>
    </source>
</evidence>
<evidence type="ECO:0000256" key="2">
    <source>
        <dbReference type="ARBA" id="ARBA00006727"/>
    </source>
</evidence>
<dbReference type="SUPFAM" id="SSF103473">
    <property type="entry name" value="MFS general substrate transporter"/>
    <property type="match status" value="1"/>
</dbReference>
<dbReference type="AlphaFoldDB" id="A0A7S8HWU3"/>
<dbReference type="Gene3D" id="1.20.1250.20">
    <property type="entry name" value="MFS general substrate transporter like domains"/>
    <property type="match status" value="2"/>
</dbReference>
<dbReference type="InterPro" id="IPR011701">
    <property type="entry name" value="MFS"/>
</dbReference>
<feature type="compositionally biased region" description="Basic and acidic residues" evidence="4">
    <location>
        <begin position="18"/>
        <end position="30"/>
    </location>
</feature>
<feature type="transmembrane region" description="Helical" evidence="5">
    <location>
        <begin position="153"/>
        <end position="182"/>
    </location>
</feature>
<keyword evidence="3" id="KW-0325">Glycoprotein</keyword>
<feature type="transmembrane region" description="Helical" evidence="5">
    <location>
        <begin position="331"/>
        <end position="352"/>
    </location>
</feature>
<protein>
    <submittedName>
        <fullName evidence="6">Uncharacterized protein</fullName>
    </submittedName>
</protein>
<feature type="transmembrane region" description="Helical" evidence="5">
    <location>
        <begin position="223"/>
        <end position="243"/>
    </location>
</feature>
<feature type="transmembrane region" description="Helical" evidence="5">
    <location>
        <begin position="117"/>
        <end position="141"/>
    </location>
</feature>
<comment type="similarity">
    <text evidence="2">Belongs to the major facilitator superfamily. Monocarboxylate porter (TC 2.A.1.13) family.</text>
</comment>
<organism evidence="6 7">
    <name type="scientific">Fusarium culmorum</name>
    <dbReference type="NCBI Taxonomy" id="5516"/>
    <lineage>
        <taxon>Eukaryota</taxon>
        <taxon>Fungi</taxon>
        <taxon>Dikarya</taxon>
        <taxon>Ascomycota</taxon>
        <taxon>Pezizomycotina</taxon>
        <taxon>Sordariomycetes</taxon>
        <taxon>Hypocreomycetidae</taxon>
        <taxon>Hypocreales</taxon>
        <taxon>Nectriaceae</taxon>
        <taxon>Fusarium</taxon>
    </lineage>
</organism>
<feature type="transmembrane region" description="Helical" evidence="5">
    <location>
        <begin position="264"/>
        <end position="287"/>
    </location>
</feature>
<feature type="transmembrane region" description="Helical" evidence="5">
    <location>
        <begin position="307"/>
        <end position="324"/>
    </location>
</feature>
<dbReference type="InterPro" id="IPR036259">
    <property type="entry name" value="MFS_trans_sf"/>
</dbReference>
<gene>
    <name evidence="6" type="ORF">HYE67_006379</name>
</gene>
<feature type="transmembrane region" description="Helical" evidence="5">
    <location>
        <begin position="358"/>
        <end position="383"/>
    </location>
</feature>
<evidence type="ECO:0000256" key="4">
    <source>
        <dbReference type="SAM" id="MobiDB-lite"/>
    </source>
</evidence>
<evidence type="ECO:0000256" key="1">
    <source>
        <dbReference type="ARBA" id="ARBA00004141"/>
    </source>
</evidence>
<dbReference type="Pfam" id="PF07690">
    <property type="entry name" value="MFS_1"/>
    <property type="match status" value="1"/>
</dbReference>
<keyword evidence="5" id="KW-1133">Transmembrane helix</keyword>
<evidence type="ECO:0000313" key="7">
    <source>
        <dbReference type="Proteomes" id="UP000663297"/>
    </source>
</evidence>
<dbReference type="GO" id="GO:0022857">
    <property type="term" value="F:transmembrane transporter activity"/>
    <property type="evidence" value="ECO:0007669"/>
    <property type="project" value="InterPro"/>
</dbReference>
<name>A0A7S8HWU3_FUSCU</name>
<feature type="region of interest" description="Disordered" evidence="4">
    <location>
        <begin position="1"/>
        <end position="38"/>
    </location>
</feature>
<reference evidence="6" key="1">
    <citation type="submission" date="2020-11" db="EMBL/GenBank/DDBJ databases">
        <title>The chromosome-scale genome resource for two endophytic Fusarium species: F. culmorum and F. pseudograminearum.</title>
        <authorList>
            <person name="Yuan Z."/>
        </authorList>
    </citation>
    <scope>NUCLEOTIDE SEQUENCE</scope>
    <source>
        <strain evidence="6">Class2-1B</strain>
    </source>
</reference>
<dbReference type="GO" id="GO:0016020">
    <property type="term" value="C:membrane"/>
    <property type="evidence" value="ECO:0007669"/>
    <property type="project" value="UniProtKB-SubCell"/>
</dbReference>
<feature type="transmembrane region" description="Helical" evidence="5">
    <location>
        <begin position="194"/>
        <end position="217"/>
    </location>
</feature>
<dbReference type="EMBL" id="CP064749">
    <property type="protein sequence ID" value="QPC64148.1"/>
    <property type="molecule type" value="Genomic_DNA"/>
</dbReference>
<proteinExistence type="inferred from homology"/>
<evidence type="ECO:0000313" key="6">
    <source>
        <dbReference type="EMBL" id="QPC64148.1"/>
    </source>
</evidence>
<feature type="transmembrane region" description="Helical" evidence="5">
    <location>
        <begin position="76"/>
        <end position="96"/>
    </location>
</feature>
<comment type="subcellular location">
    <subcellularLocation>
        <location evidence="1">Membrane</location>
        <topology evidence="1">Multi-pass membrane protein</topology>
    </subcellularLocation>
</comment>
<evidence type="ECO:0000256" key="3">
    <source>
        <dbReference type="ARBA" id="ARBA00023180"/>
    </source>
</evidence>
<dbReference type="InterPro" id="IPR050327">
    <property type="entry name" value="Proton-linked_MCT"/>
</dbReference>
<dbReference type="Proteomes" id="UP000663297">
    <property type="component" value="Chromosome 3"/>
</dbReference>
<keyword evidence="5" id="KW-0472">Membrane</keyword>
<dbReference type="PANTHER" id="PTHR11360:SF130">
    <property type="entry name" value="MAJOR FACILITATOR SUPERFAMILY (MFS) PROFILE DOMAIN-CONTAINING PROTEIN-RELATED"/>
    <property type="match status" value="1"/>
</dbReference>
<dbReference type="PANTHER" id="PTHR11360">
    <property type="entry name" value="MONOCARBOXYLATE TRANSPORTER"/>
    <property type="match status" value="1"/>
</dbReference>